<feature type="transmembrane region" description="Helical" evidence="1">
    <location>
        <begin position="65"/>
        <end position="84"/>
    </location>
</feature>
<evidence type="ECO:0000313" key="2">
    <source>
        <dbReference type="EMBL" id="KAA6304229.1"/>
    </source>
</evidence>
<dbReference type="EMBL" id="SNRY01011681">
    <property type="protein sequence ID" value="KAA6304229.1"/>
    <property type="molecule type" value="Genomic_DNA"/>
</dbReference>
<protein>
    <submittedName>
        <fullName evidence="2">Uncharacterized protein</fullName>
    </submittedName>
</protein>
<reference evidence="2" key="1">
    <citation type="submission" date="2019-03" db="EMBL/GenBank/DDBJ databases">
        <title>Single cell metagenomics reveals metabolic interactions within the superorganism composed of flagellate Streblomastix strix and complex community of Bacteroidetes bacteria on its surface.</title>
        <authorList>
            <person name="Treitli S.C."/>
            <person name="Kolisko M."/>
            <person name="Husnik F."/>
            <person name="Keeling P."/>
            <person name="Hampl V."/>
        </authorList>
    </citation>
    <scope>NUCLEOTIDE SEQUENCE</scope>
    <source>
        <strain evidence="2">STM</strain>
    </source>
</reference>
<name>A0A5J4P7D1_9ZZZZ</name>
<sequence length="85" mass="9935">YPGKWPNRFRDAWERLLQFNKQKTFAMYQESVMVPMGDWAKGGDVKIKSTELLGSSFKTSLQSPSFMLVLIFILQILHFFIAFLI</sequence>
<comment type="caution">
    <text evidence="2">The sequence shown here is derived from an EMBL/GenBank/DDBJ whole genome shotgun (WGS) entry which is preliminary data.</text>
</comment>
<keyword evidence="1" id="KW-0812">Transmembrane</keyword>
<dbReference type="AlphaFoldDB" id="A0A5J4P7D1"/>
<feature type="non-terminal residue" evidence="2">
    <location>
        <position position="1"/>
    </location>
</feature>
<proteinExistence type="predicted"/>
<keyword evidence="1" id="KW-0472">Membrane</keyword>
<evidence type="ECO:0000256" key="1">
    <source>
        <dbReference type="SAM" id="Phobius"/>
    </source>
</evidence>
<accession>A0A5J4P7D1</accession>
<gene>
    <name evidence="2" type="ORF">EZS27_044127</name>
</gene>
<keyword evidence="1" id="KW-1133">Transmembrane helix</keyword>
<organism evidence="2">
    <name type="scientific">termite gut metagenome</name>
    <dbReference type="NCBI Taxonomy" id="433724"/>
    <lineage>
        <taxon>unclassified sequences</taxon>
        <taxon>metagenomes</taxon>
        <taxon>organismal metagenomes</taxon>
    </lineage>
</organism>